<dbReference type="InterPro" id="IPR001680">
    <property type="entry name" value="WD40_rpt"/>
</dbReference>
<dbReference type="InterPro" id="IPR036322">
    <property type="entry name" value="WD40_repeat_dom_sf"/>
</dbReference>
<dbReference type="Proteomes" id="UP000054937">
    <property type="component" value="Unassembled WGS sequence"/>
</dbReference>
<dbReference type="AlphaFoldDB" id="A0A0V0R3V7"/>
<dbReference type="OrthoDB" id="287237at2759"/>
<keyword evidence="2" id="KW-0677">Repeat</keyword>
<reference evidence="4 5" key="1">
    <citation type="journal article" date="2015" name="Sci. Rep.">
        <title>Genome of the facultative scuticociliatosis pathogen Pseudocohnilembus persalinus provides insight into its virulence through horizontal gene transfer.</title>
        <authorList>
            <person name="Xiong J."/>
            <person name="Wang G."/>
            <person name="Cheng J."/>
            <person name="Tian M."/>
            <person name="Pan X."/>
            <person name="Warren A."/>
            <person name="Jiang C."/>
            <person name="Yuan D."/>
            <person name="Miao W."/>
        </authorList>
    </citation>
    <scope>NUCLEOTIDE SEQUENCE [LARGE SCALE GENOMIC DNA]</scope>
    <source>
        <strain evidence="4">36N120E</strain>
    </source>
</reference>
<keyword evidence="1 3" id="KW-0853">WD repeat</keyword>
<dbReference type="InParanoid" id="A0A0V0R3V7"/>
<comment type="caution">
    <text evidence="4">The sequence shown here is derived from an EMBL/GenBank/DDBJ whole genome shotgun (WGS) entry which is preliminary data.</text>
</comment>
<dbReference type="SMART" id="SM00320">
    <property type="entry name" value="WD40"/>
    <property type="match status" value="6"/>
</dbReference>
<evidence type="ECO:0000256" key="1">
    <source>
        <dbReference type="ARBA" id="ARBA00022574"/>
    </source>
</evidence>
<dbReference type="SUPFAM" id="SSF50978">
    <property type="entry name" value="WD40 repeat-like"/>
    <property type="match status" value="1"/>
</dbReference>
<dbReference type="PROSITE" id="PS50294">
    <property type="entry name" value="WD_REPEATS_REGION"/>
    <property type="match status" value="1"/>
</dbReference>
<proteinExistence type="predicted"/>
<sequence>MVDKMNELNKMQDEFTFMKGKLQNDEFYFNERKKEYEQKILDSGQQLPSIAPKMSEIEYLKVRDDILSVPELSKKMHGYHSQEIYQITSSQNGGLIASCSGDRQLKIYDSLNNVVVNKFQGEGSNQIFMDASFSNTDSLILTCLTDQKIRLYNYNTSKKLKESYAHNYQINAVTFLSDKNKFATCSEDRTIKFWDFEKFQILKTLQTGFACKTMKQFFGEPNIATGHSDGSVRMYSIRENSSKPIYDMKNVFDSQICAIDISTCGNYIAASSKDGIRIKVLDLRNHKVVHDLSNDVYYNSNEYQKITFGMENNYIIAGGIGGSVSFFNLKENQQSSKIVQNCDHEGTVLVAHYCESSSKLYTGDSQGNLNIWM</sequence>
<organism evidence="4 5">
    <name type="scientific">Pseudocohnilembus persalinus</name>
    <name type="common">Ciliate</name>
    <dbReference type="NCBI Taxonomy" id="266149"/>
    <lineage>
        <taxon>Eukaryota</taxon>
        <taxon>Sar</taxon>
        <taxon>Alveolata</taxon>
        <taxon>Ciliophora</taxon>
        <taxon>Intramacronucleata</taxon>
        <taxon>Oligohymenophorea</taxon>
        <taxon>Scuticociliatia</taxon>
        <taxon>Philasterida</taxon>
        <taxon>Pseudocohnilembidae</taxon>
        <taxon>Pseudocohnilembus</taxon>
    </lineage>
</organism>
<dbReference type="FunCoup" id="A0A0V0R3V7">
    <property type="interactions" value="599"/>
</dbReference>
<evidence type="ECO:0000313" key="5">
    <source>
        <dbReference type="Proteomes" id="UP000054937"/>
    </source>
</evidence>
<feature type="repeat" description="WD" evidence="3">
    <location>
        <begin position="163"/>
        <end position="204"/>
    </location>
</feature>
<dbReference type="Gene3D" id="2.130.10.10">
    <property type="entry name" value="YVTN repeat-like/Quinoprotein amine dehydrogenase"/>
    <property type="match status" value="2"/>
</dbReference>
<protein>
    <submittedName>
        <fullName evidence="4">WD40-repeat-containing domain</fullName>
    </submittedName>
</protein>
<dbReference type="Pfam" id="PF00400">
    <property type="entry name" value="WD40"/>
    <property type="match status" value="2"/>
</dbReference>
<dbReference type="PANTHER" id="PTHR19854">
    <property type="entry name" value="TRANSDUCIN BETA-LIKE 3"/>
    <property type="match status" value="1"/>
</dbReference>
<dbReference type="EMBL" id="LDAU01000053">
    <property type="protein sequence ID" value="KRX09174.1"/>
    <property type="molecule type" value="Genomic_DNA"/>
</dbReference>
<evidence type="ECO:0000313" key="4">
    <source>
        <dbReference type="EMBL" id="KRX09174.1"/>
    </source>
</evidence>
<name>A0A0V0R3V7_PSEPJ</name>
<evidence type="ECO:0000256" key="2">
    <source>
        <dbReference type="ARBA" id="ARBA00022737"/>
    </source>
</evidence>
<accession>A0A0V0R3V7</accession>
<gene>
    <name evidence="4" type="ORF">PPERSA_05843</name>
</gene>
<keyword evidence="5" id="KW-1185">Reference proteome</keyword>
<dbReference type="PROSITE" id="PS50082">
    <property type="entry name" value="WD_REPEATS_2"/>
    <property type="match status" value="1"/>
</dbReference>
<dbReference type="OMA" id="QICAIDI"/>
<dbReference type="InterPro" id="IPR015943">
    <property type="entry name" value="WD40/YVTN_repeat-like_dom_sf"/>
</dbReference>
<evidence type="ECO:0000256" key="3">
    <source>
        <dbReference type="PROSITE-ProRule" id="PRU00221"/>
    </source>
</evidence>